<comment type="subcellular location">
    <subcellularLocation>
        <location evidence="1">Cell membrane</location>
    </subcellularLocation>
</comment>
<dbReference type="Gene3D" id="3.30.200.20">
    <property type="entry name" value="Phosphorylase Kinase, domain 1"/>
    <property type="match status" value="1"/>
</dbReference>
<dbReference type="Pfam" id="PF07714">
    <property type="entry name" value="PK_Tyr_Ser-Thr"/>
    <property type="match status" value="1"/>
</dbReference>
<accession>A0A6A6MZH3</accession>
<dbReference type="InterPro" id="IPR011009">
    <property type="entry name" value="Kinase-like_dom_sf"/>
</dbReference>
<dbReference type="InterPro" id="IPR050823">
    <property type="entry name" value="Plant_Ser_Thr_Prot_Kinase"/>
</dbReference>
<organism evidence="4 5">
    <name type="scientific">Hevea brasiliensis</name>
    <name type="common">Para rubber tree</name>
    <name type="synonym">Siphonia brasiliensis</name>
    <dbReference type="NCBI Taxonomy" id="3981"/>
    <lineage>
        <taxon>Eukaryota</taxon>
        <taxon>Viridiplantae</taxon>
        <taxon>Streptophyta</taxon>
        <taxon>Embryophyta</taxon>
        <taxon>Tracheophyta</taxon>
        <taxon>Spermatophyta</taxon>
        <taxon>Magnoliopsida</taxon>
        <taxon>eudicotyledons</taxon>
        <taxon>Gunneridae</taxon>
        <taxon>Pentapetalae</taxon>
        <taxon>rosids</taxon>
        <taxon>fabids</taxon>
        <taxon>Malpighiales</taxon>
        <taxon>Euphorbiaceae</taxon>
        <taxon>Crotonoideae</taxon>
        <taxon>Micrandreae</taxon>
        <taxon>Hevea</taxon>
    </lineage>
</organism>
<dbReference type="PANTHER" id="PTHR45621">
    <property type="entry name" value="OS01G0588500 PROTEIN-RELATED"/>
    <property type="match status" value="1"/>
</dbReference>
<proteinExistence type="predicted"/>
<dbReference type="EMBL" id="JAAGAX010000003">
    <property type="protein sequence ID" value="KAF2318494.1"/>
    <property type="molecule type" value="Genomic_DNA"/>
</dbReference>
<evidence type="ECO:0000313" key="4">
    <source>
        <dbReference type="EMBL" id="KAF2318494.1"/>
    </source>
</evidence>
<dbReference type="Proteomes" id="UP000467840">
    <property type="component" value="Chromosome 10"/>
</dbReference>
<dbReference type="PROSITE" id="PS50011">
    <property type="entry name" value="PROTEIN_KINASE_DOM"/>
    <property type="match status" value="1"/>
</dbReference>
<dbReference type="InterPro" id="IPR000719">
    <property type="entry name" value="Prot_kinase_dom"/>
</dbReference>
<keyword evidence="2" id="KW-1003">Cell membrane</keyword>
<dbReference type="GO" id="GO:0005524">
    <property type="term" value="F:ATP binding"/>
    <property type="evidence" value="ECO:0007669"/>
    <property type="project" value="InterPro"/>
</dbReference>
<name>A0A6A6MZH3_HEVBR</name>
<dbReference type="AlphaFoldDB" id="A0A6A6MZH3"/>
<evidence type="ECO:0000256" key="1">
    <source>
        <dbReference type="ARBA" id="ARBA00004236"/>
    </source>
</evidence>
<evidence type="ECO:0000256" key="2">
    <source>
        <dbReference type="ARBA" id="ARBA00022475"/>
    </source>
</evidence>
<evidence type="ECO:0000313" key="5">
    <source>
        <dbReference type="Proteomes" id="UP000467840"/>
    </source>
</evidence>
<feature type="domain" description="Protein kinase" evidence="3">
    <location>
        <begin position="1"/>
        <end position="275"/>
    </location>
</feature>
<keyword evidence="5" id="KW-1185">Reference proteome</keyword>
<dbReference type="SMART" id="SM00219">
    <property type="entry name" value="TyrKc"/>
    <property type="match status" value="1"/>
</dbReference>
<keyword evidence="2" id="KW-0472">Membrane</keyword>
<dbReference type="InterPro" id="IPR001245">
    <property type="entry name" value="Ser-Thr/Tyr_kinase_cat_dom"/>
</dbReference>
<gene>
    <name evidence="4" type="ORF">GH714_008349</name>
</gene>
<protein>
    <recommendedName>
        <fullName evidence="3">Protein kinase domain-containing protein</fullName>
    </recommendedName>
</protein>
<sequence length="275" mass="30966">MADHLNFFSDNNDLYVLLKMLQREIEIIDILVEYLKDETKDLKLRHFSSLGVIMCFYFFHKEKNEGPKATKCVSAHSISTSMSMSTDRDVKRSGSECDSHNVSDFSSESSAKNSFARFVSKTNFSIMDSGQIGYLQVHKEWVTEVNVLVVVEHLNLVKLLGYCAEDDERGIQCLLIYEYMSNKSMQDHLPSGFHTPLPFAARVKIAQDAARGLAYLHEGMDFQIIFRDFKSFNILLDDQWNAKLSDFGLARLGPSDGLSHVSTAAVVLSGAKPEG</sequence>
<dbReference type="GO" id="GO:0004713">
    <property type="term" value="F:protein tyrosine kinase activity"/>
    <property type="evidence" value="ECO:0007669"/>
    <property type="project" value="InterPro"/>
</dbReference>
<dbReference type="InterPro" id="IPR020635">
    <property type="entry name" value="Tyr_kinase_cat_dom"/>
</dbReference>
<reference evidence="4 5" key="1">
    <citation type="journal article" date="2020" name="Mol. Plant">
        <title>The Chromosome-Based Rubber Tree Genome Provides New Insights into Spurge Genome Evolution and Rubber Biosynthesis.</title>
        <authorList>
            <person name="Liu J."/>
            <person name="Shi C."/>
            <person name="Shi C.C."/>
            <person name="Li W."/>
            <person name="Zhang Q.J."/>
            <person name="Zhang Y."/>
            <person name="Li K."/>
            <person name="Lu H.F."/>
            <person name="Shi C."/>
            <person name="Zhu S.T."/>
            <person name="Xiao Z.Y."/>
            <person name="Nan H."/>
            <person name="Yue Y."/>
            <person name="Zhu X.G."/>
            <person name="Wu Y."/>
            <person name="Hong X.N."/>
            <person name="Fan G.Y."/>
            <person name="Tong Y."/>
            <person name="Zhang D."/>
            <person name="Mao C.L."/>
            <person name="Liu Y.L."/>
            <person name="Hao S.J."/>
            <person name="Liu W.Q."/>
            <person name="Lv M.Q."/>
            <person name="Zhang H.B."/>
            <person name="Liu Y."/>
            <person name="Hu-Tang G.R."/>
            <person name="Wang J.P."/>
            <person name="Wang J.H."/>
            <person name="Sun Y.H."/>
            <person name="Ni S.B."/>
            <person name="Chen W.B."/>
            <person name="Zhang X.C."/>
            <person name="Jiao Y.N."/>
            <person name="Eichler E.E."/>
            <person name="Li G.H."/>
            <person name="Liu X."/>
            <person name="Gao L.Z."/>
        </authorList>
    </citation>
    <scope>NUCLEOTIDE SEQUENCE [LARGE SCALE GENOMIC DNA]</scope>
    <source>
        <strain evidence="5">cv. GT1</strain>
        <tissue evidence="4">Leaf</tissue>
    </source>
</reference>
<evidence type="ECO:0000259" key="3">
    <source>
        <dbReference type="PROSITE" id="PS50011"/>
    </source>
</evidence>
<dbReference type="SUPFAM" id="SSF56112">
    <property type="entry name" value="Protein kinase-like (PK-like)"/>
    <property type="match status" value="1"/>
</dbReference>
<dbReference type="GO" id="GO:0005886">
    <property type="term" value="C:plasma membrane"/>
    <property type="evidence" value="ECO:0007669"/>
    <property type="project" value="UniProtKB-SubCell"/>
</dbReference>
<comment type="caution">
    <text evidence="4">The sequence shown here is derived from an EMBL/GenBank/DDBJ whole genome shotgun (WGS) entry which is preliminary data.</text>
</comment>
<dbReference type="Gene3D" id="1.10.510.10">
    <property type="entry name" value="Transferase(Phosphotransferase) domain 1"/>
    <property type="match status" value="1"/>
</dbReference>